<dbReference type="GeneID" id="31481288"/>
<keyword evidence="5" id="KW-0378">Hydrolase</keyword>
<comment type="similarity">
    <text evidence="2 10">Belongs to the purine nucleoside phosphorylase YfiH/LACC1 family.</text>
</comment>
<evidence type="ECO:0000256" key="2">
    <source>
        <dbReference type="ARBA" id="ARBA00007353"/>
    </source>
</evidence>
<keyword evidence="12" id="KW-1185">Reference proteome</keyword>
<evidence type="ECO:0000256" key="4">
    <source>
        <dbReference type="ARBA" id="ARBA00022723"/>
    </source>
</evidence>
<evidence type="ECO:0000313" key="12">
    <source>
        <dbReference type="Proteomes" id="UP000000231"/>
    </source>
</evidence>
<dbReference type="AlphaFoldDB" id="A4SXC4"/>
<comment type="catalytic activity">
    <reaction evidence="1">
        <text>inosine + phosphate = alpha-D-ribose 1-phosphate + hypoxanthine</text>
        <dbReference type="Rhea" id="RHEA:27646"/>
        <dbReference type="ChEBI" id="CHEBI:17368"/>
        <dbReference type="ChEBI" id="CHEBI:17596"/>
        <dbReference type="ChEBI" id="CHEBI:43474"/>
        <dbReference type="ChEBI" id="CHEBI:57720"/>
        <dbReference type="EC" id="2.4.2.1"/>
    </reaction>
    <physiologicalReaction direction="left-to-right" evidence="1">
        <dbReference type="Rhea" id="RHEA:27647"/>
    </physiologicalReaction>
</comment>
<dbReference type="InterPro" id="IPR038371">
    <property type="entry name" value="Cu_polyphenol_OxRdtase_sf"/>
</dbReference>
<gene>
    <name evidence="11" type="ordered locus">Pnuc_0922</name>
</gene>
<comment type="catalytic activity">
    <reaction evidence="8">
        <text>adenosine + phosphate = alpha-D-ribose 1-phosphate + adenine</text>
        <dbReference type="Rhea" id="RHEA:27642"/>
        <dbReference type="ChEBI" id="CHEBI:16335"/>
        <dbReference type="ChEBI" id="CHEBI:16708"/>
        <dbReference type="ChEBI" id="CHEBI:43474"/>
        <dbReference type="ChEBI" id="CHEBI:57720"/>
        <dbReference type="EC" id="2.4.2.1"/>
    </reaction>
    <physiologicalReaction direction="left-to-right" evidence="8">
        <dbReference type="Rhea" id="RHEA:27643"/>
    </physiologicalReaction>
</comment>
<dbReference type="SUPFAM" id="SSF64438">
    <property type="entry name" value="CNF1/YfiH-like putative cysteine hydrolases"/>
    <property type="match status" value="1"/>
</dbReference>
<evidence type="ECO:0000256" key="8">
    <source>
        <dbReference type="ARBA" id="ARBA00048968"/>
    </source>
</evidence>
<evidence type="ECO:0000256" key="7">
    <source>
        <dbReference type="ARBA" id="ARBA00047989"/>
    </source>
</evidence>
<dbReference type="NCBIfam" id="TIGR00726">
    <property type="entry name" value="peptidoglycan editing factor PgeF"/>
    <property type="match status" value="1"/>
</dbReference>
<keyword evidence="3" id="KW-0808">Transferase</keyword>
<dbReference type="HOGENOM" id="CLU_065784_1_1_4"/>
<keyword evidence="4" id="KW-0479">Metal-binding</keyword>
<protein>
    <recommendedName>
        <fullName evidence="10">Purine nucleoside phosphorylase</fullName>
    </recommendedName>
</protein>
<dbReference type="PANTHER" id="PTHR30616:SF2">
    <property type="entry name" value="PURINE NUCLEOSIDE PHOSPHORYLASE LACC1"/>
    <property type="match status" value="1"/>
</dbReference>
<dbReference type="PANTHER" id="PTHR30616">
    <property type="entry name" value="UNCHARACTERIZED PROTEIN YFIH"/>
    <property type="match status" value="1"/>
</dbReference>
<dbReference type="Pfam" id="PF02578">
    <property type="entry name" value="Cu-oxidase_4"/>
    <property type="match status" value="1"/>
</dbReference>
<dbReference type="GO" id="GO:0017061">
    <property type="term" value="F:S-methyl-5-thioadenosine phosphorylase activity"/>
    <property type="evidence" value="ECO:0007669"/>
    <property type="project" value="UniProtKB-EC"/>
</dbReference>
<dbReference type="Gene3D" id="3.60.140.10">
    <property type="entry name" value="CNF1/YfiH-like putative cysteine hydrolases"/>
    <property type="match status" value="1"/>
</dbReference>
<evidence type="ECO:0000256" key="1">
    <source>
        <dbReference type="ARBA" id="ARBA00000553"/>
    </source>
</evidence>
<organism evidence="11 12">
    <name type="scientific">Polynucleobacter asymbioticus (strain DSM 18221 / CIP 109841 / QLW-P1DMWA-1)</name>
    <name type="common">Polynucleobacter necessarius subsp. asymbioticus</name>
    <dbReference type="NCBI Taxonomy" id="312153"/>
    <lineage>
        <taxon>Bacteria</taxon>
        <taxon>Pseudomonadati</taxon>
        <taxon>Pseudomonadota</taxon>
        <taxon>Betaproteobacteria</taxon>
        <taxon>Burkholderiales</taxon>
        <taxon>Burkholderiaceae</taxon>
        <taxon>Polynucleobacter</taxon>
    </lineage>
</organism>
<accession>A4SXC4</accession>
<name>A4SXC4_POLAQ</name>
<evidence type="ECO:0000256" key="5">
    <source>
        <dbReference type="ARBA" id="ARBA00022801"/>
    </source>
</evidence>
<dbReference type="KEGG" id="pnu:Pnuc_0922"/>
<dbReference type="InterPro" id="IPR003730">
    <property type="entry name" value="Cu_polyphenol_OxRdtase"/>
</dbReference>
<dbReference type="RefSeq" id="WP_011902763.1">
    <property type="nucleotide sequence ID" value="NC_009379.1"/>
</dbReference>
<evidence type="ECO:0000313" key="11">
    <source>
        <dbReference type="EMBL" id="ABP34138.1"/>
    </source>
</evidence>
<evidence type="ECO:0000256" key="6">
    <source>
        <dbReference type="ARBA" id="ARBA00022833"/>
    </source>
</evidence>
<evidence type="ECO:0000256" key="3">
    <source>
        <dbReference type="ARBA" id="ARBA00022679"/>
    </source>
</evidence>
<dbReference type="eggNOG" id="COG1496">
    <property type="taxonomic scope" value="Bacteria"/>
</dbReference>
<reference evidence="11 12" key="1">
    <citation type="journal article" date="2012" name="Stand. Genomic Sci.">
        <title>Complete genome sequence of Polynucleobacter necessarius subsp. asymbioticus type strain (QLW-P1DMWA-1(T)).</title>
        <authorList>
            <person name="Meincke L."/>
            <person name="Copeland A."/>
            <person name="Lapidus A."/>
            <person name="Lucas S."/>
            <person name="Berry K.W."/>
            <person name="Del Rio T.G."/>
            <person name="Hammon N."/>
            <person name="Dalin E."/>
            <person name="Tice H."/>
            <person name="Pitluck S."/>
            <person name="Richardson P."/>
            <person name="Bruce D."/>
            <person name="Goodwin L."/>
            <person name="Han C."/>
            <person name="Tapia R."/>
            <person name="Detter J.C."/>
            <person name="Schmutz J."/>
            <person name="Brettin T."/>
            <person name="Larimer F."/>
            <person name="Land M."/>
            <person name="Hauser L."/>
            <person name="Kyrpides N.C."/>
            <person name="Ivanova N."/>
            <person name="Goker M."/>
            <person name="Woyke T."/>
            <person name="Wu Q.L."/>
            <person name="Pockl M."/>
            <person name="Hahn M.W."/>
            <person name="Klenk H.P."/>
        </authorList>
    </citation>
    <scope>NUCLEOTIDE SEQUENCE [LARGE SCALE GENOMIC DNA]</scope>
    <source>
        <strain evidence="12">DSM 18221 / CIP 109841 / QLW-P1DMWA-1</strain>
    </source>
</reference>
<evidence type="ECO:0000256" key="9">
    <source>
        <dbReference type="ARBA" id="ARBA00049893"/>
    </source>
</evidence>
<comment type="catalytic activity">
    <reaction evidence="9">
        <text>S-methyl-5'-thioadenosine + phosphate = 5-(methylsulfanyl)-alpha-D-ribose 1-phosphate + adenine</text>
        <dbReference type="Rhea" id="RHEA:11852"/>
        <dbReference type="ChEBI" id="CHEBI:16708"/>
        <dbReference type="ChEBI" id="CHEBI:17509"/>
        <dbReference type="ChEBI" id="CHEBI:43474"/>
        <dbReference type="ChEBI" id="CHEBI:58533"/>
        <dbReference type="EC" id="2.4.2.28"/>
    </reaction>
    <physiologicalReaction direction="left-to-right" evidence="9">
        <dbReference type="Rhea" id="RHEA:11853"/>
    </physiologicalReaction>
</comment>
<comment type="catalytic activity">
    <reaction evidence="7">
        <text>adenosine + H2O + H(+) = inosine + NH4(+)</text>
        <dbReference type="Rhea" id="RHEA:24408"/>
        <dbReference type="ChEBI" id="CHEBI:15377"/>
        <dbReference type="ChEBI" id="CHEBI:15378"/>
        <dbReference type="ChEBI" id="CHEBI:16335"/>
        <dbReference type="ChEBI" id="CHEBI:17596"/>
        <dbReference type="ChEBI" id="CHEBI:28938"/>
        <dbReference type="EC" id="3.5.4.4"/>
    </reaction>
    <physiologicalReaction direction="left-to-right" evidence="7">
        <dbReference type="Rhea" id="RHEA:24409"/>
    </physiologicalReaction>
</comment>
<evidence type="ECO:0000256" key="10">
    <source>
        <dbReference type="RuleBase" id="RU361274"/>
    </source>
</evidence>
<sequence>MMDEQNKNPYFLLPQWKTPHRVHAKISTRNGGLSQAPYDSLNLGLHVGDSMKAVLANRTLVSQCLPAEPLWLDQTHSTVVSTPVKRKTNTAMPIAADAIVTNIPNEVLAIMTADCLPVLFASSSGTEVGAAHAGWRGLCSGVLENTAHELLALNPQLKPQDLVTWMGPAIGPKRFEVGQDVLDSFKASHIPFPEEAFKSIADRPGKYLADIYALARSRLHAFGITQIYGGDFCTVSESEQYFSYRRDGVTGRFASFIWIAG</sequence>
<dbReference type="EMBL" id="CP000655">
    <property type="protein sequence ID" value="ABP34138.1"/>
    <property type="molecule type" value="Genomic_DNA"/>
</dbReference>
<dbReference type="Proteomes" id="UP000000231">
    <property type="component" value="Chromosome"/>
</dbReference>
<dbReference type="GO" id="GO:0016787">
    <property type="term" value="F:hydrolase activity"/>
    <property type="evidence" value="ECO:0007669"/>
    <property type="project" value="UniProtKB-KW"/>
</dbReference>
<proteinExistence type="inferred from homology"/>
<dbReference type="GO" id="GO:0005507">
    <property type="term" value="F:copper ion binding"/>
    <property type="evidence" value="ECO:0007669"/>
    <property type="project" value="TreeGrafter"/>
</dbReference>
<dbReference type="CDD" id="cd16833">
    <property type="entry name" value="YfiH"/>
    <property type="match status" value="1"/>
</dbReference>
<keyword evidence="6" id="KW-0862">Zinc</keyword>
<dbReference type="InterPro" id="IPR011324">
    <property type="entry name" value="Cytotoxic_necrot_fac-like_cat"/>
</dbReference>